<dbReference type="Pfam" id="PF07992">
    <property type="entry name" value="Pyr_redox_2"/>
    <property type="match status" value="1"/>
</dbReference>
<evidence type="ECO:0000313" key="6">
    <source>
        <dbReference type="EMBL" id="VAW64781.1"/>
    </source>
</evidence>
<dbReference type="PRINTS" id="PR00411">
    <property type="entry name" value="PNDRDTASEI"/>
</dbReference>
<organism evidence="6">
    <name type="scientific">hydrothermal vent metagenome</name>
    <dbReference type="NCBI Taxonomy" id="652676"/>
    <lineage>
        <taxon>unclassified sequences</taxon>
        <taxon>metagenomes</taxon>
        <taxon>ecological metagenomes</taxon>
    </lineage>
</organism>
<dbReference type="GO" id="GO:0050660">
    <property type="term" value="F:flavin adenine dinucleotide binding"/>
    <property type="evidence" value="ECO:0007669"/>
    <property type="project" value="TreeGrafter"/>
</dbReference>
<dbReference type="EC" id="1.8.1.4" evidence="6"/>
<dbReference type="Gene3D" id="3.30.390.30">
    <property type="match status" value="1"/>
</dbReference>
<dbReference type="InterPro" id="IPR023753">
    <property type="entry name" value="FAD/NAD-binding_dom"/>
</dbReference>
<protein>
    <submittedName>
        <fullName evidence="6">Dihydrolipoamide dehydrogenase</fullName>
        <ecNumber evidence="6">1.8.1.4</ecNumber>
    </submittedName>
</protein>
<dbReference type="InterPro" id="IPR016156">
    <property type="entry name" value="FAD/NAD-linked_Rdtase_dimer_sf"/>
</dbReference>
<dbReference type="PRINTS" id="PR00368">
    <property type="entry name" value="FADPNR"/>
</dbReference>
<comment type="similarity">
    <text evidence="1">Belongs to the class-I pyridine nucleotide-disulfide oxidoreductase family.</text>
</comment>
<keyword evidence="6" id="KW-0560">Oxidoreductase</keyword>
<gene>
    <name evidence="6" type="ORF">MNBD_GAMMA08-446</name>
</gene>
<feature type="domain" description="Pyridine nucleotide-disulphide oxidoreductase dimerisation" evidence="4">
    <location>
        <begin position="343"/>
        <end position="446"/>
    </location>
</feature>
<sequence>MKEVEVAIIGAGSAGLYCMSQVKRFTDNYVLIDGGELGTTCARVGCMPSKVLIQVAEDFHRRTIFDREGIEGKEHLKINDADTMEHVQDLRDTFVDQTLSHSIDLLPEDKLIESNVHFIDANTLETEDGEQINAKKIIIATGSRPIIPAAWNTFADKILTSDDVFELESLPKSIAVIGLGVIGLEIGQALNRLGVKVVGIDQQQIISGLDDADVNKIAIDTIQREFPLWLGSAAEINLLDNGNLEVSAGENRIEVEKIFASMGRRANVDKLNLESTGLALAENGVPIFNPHTMQLGDSNIFIAGDCNADKPILHEAGFEGRVAGYNIMQKDAVKFKLKTPLAITFCEPNIVSVGTKLSELNENDIAIGEIKMAPVGRALIMGKNRGLIRIYANKKTGLILGASMACVKGENLGHLLCWCIEMKMTVHQVLQMPFYHPTIEEALQAALYNLKSKLDIDDPQWPLEIQPL</sequence>
<keyword evidence="2" id="KW-0285">Flavoprotein</keyword>
<proteinExistence type="inferred from homology"/>
<dbReference type="EMBL" id="UOFH01000297">
    <property type="protein sequence ID" value="VAW64781.1"/>
    <property type="molecule type" value="Genomic_DNA"/>
</dbReference>
<dbReference type="PANTHER" id="PTHR43014:SF4">
    <property type="entry name" value="PYRIDINE NUCLEOTIDE-DISULFIDE OXIDOREDUCTASE RCLA-RELATED"/>
    <property type="match status" value="1"/>
</dbReference>
<evidence type="ECO:0000256" key="3">
    <source>
        <dbReference type="ARBA" id="ARBA00022827"/>
    </source>
</evidence>
<evidence type="ECO:0000256" key="2">
    <source>
        <dbReference type="ARBA" id="ARBA00022630"/>
    </source>
</evidence>
<reference evidence="6" key="1">
    <citation type="submission" date="2018-06" db="EMBL/GenBank/DDBJ databases">
        <authorList>
            <person name="Zhirakovskaya E."/>
        </authorList>
    </citation>
    <scope>NUCLEOTIDE SEQUENCE</scope>
</reference>
<evidence type="ECO:0000259" key="4">
    <source>
        <dbReference type="Pfam" id="PF02852"/>
    </source>
</evidence>
<dbReference type="Gene3D" id="3.50.50.60">
    <property type="entry name" value="FAD/NAD(P)-binding domain"/>
    <property type="match status" value="2"/>
</dbReference>
<name>A0A3B0XAM2_9ZZZZ</name>
<dbReference type="SUPFAM" id="SSF51905">
    <property type="entry name" value="FAD/NAD(P)-binding domain"/>
    <property type="match status" value="1"/>
</dbReference>
<dbReference type="PANTHER" id="PTHR43014">
    <property type="entry name" value="MERCURIC REDUCTASE"/>
    <property type="match status" value="1"/>
</dbReference>
<dbReference type="SUPFAM" id="SSF55424">
    <property type="entry name" value="FAD/NAD-linked reductases, dimerisation (C-terminal) domain"/>
    <property type="match status" value="1"/>
</dbReference>
<keyword evidence="3" id="KW-0274">FAD</keyword>
<dbReference type="InterPro" id="IPR036188">
    <property type="entry name" value="FAD/NAD-bd_sf"/>
</dbReference>
<dbReference type="AlphaFoldDB" id="A0A3B0XAM2"/>
<feature type="domain" description="FAD/NAD(P)-binding" evidence="5">
    <location>
        <begin position="5"/>
        <end position="311"/>
    </location>
</feature>
<evidence type="ECO:0000259" key="5">
    <source>
        <dbReference type="Pfam" id="PF07992"/>
    </source>
</evidence>
<dbReference type="InterPro" id="IPR001100">
    <property type="entry name" value="Pyr_nuc-diS_OxRdtase"/>
</dbReference>
<dbReference type="Pfam" id="PF02852">
    <property type="entry name" value="Pyr_redox_dim"/>
    <property type="match status" value="1"/>
</dbReference>
<dbReference type="PIRSF" id="PIRSF000350">
    <property type="entry name" value="Mercury_reductase_MerA"/>
    <property type="match status" value="1"/>
</dbReference>
<dbReference type="NCBIfam" id="NF004939">
    <property type="entry name" value="PRK06292.1-1"/>
    <property type="match status" value="1"/>
</dbReference>
<accession>A0A3B0XAM2</accession>
<dbReference type="InterPro" id="IPR004099">
    <property type="entry name" value="Pyr_nucl-diS_OxRdtase_dimer"/>
</dbReference>
<dbReference type="GO" id="GO:0003955">
    <property type="term" value="F:NAD(P)H dehydrogenase (quinone) activity"/>
    <property type="evidence" value="ECO:0007669"/>
    <property type="project" value="TreeGrafter"/>
</dbReference>
<evidence type="ECO:0000256" key="1">
    <source>
        <dbReference type="ARBA" id="ARBA00007532"/>
    </source>
</evidence>
<dbReference type="GO" id="GO:0004148">
    <property type="term" value="F:dihydrolipoyl dehydrogenase (NADH) activity"/>
    <property type="evidence" value="ECO:0007669"/>
    <property type="project" value="UniProtKB-EC"/>
</dbReference>